<evidence type="ECO:0000313" key="3">
    <source>
        <dbReference type="WBParaSite" id="PDA_v2.g21448.t1"/>
    </source>
</evidence>
<dbReference type="InterPro" id="IPR016024">
    <property type="entry name" value="ARM-type_fold"/>
</dbReference>
<reference evidence="3" key="1">
    <citation type="submission" date="2022-11" db="UniProtKB">
        <authorList>
            <consortium name="WormBaseParasite"/>
        </authorList>
    </citation>
    <scope>IDENTIFICATION</scope>
</reference>
<organism evidence="2 3">
    <name type="scientific">Panagrolaimus davidi</name>
    <dbReference type="NCBI Taxonomy" id="227884"/>
    <lineage>
        <taxon>Eukaryota</taxon>
        <taxon>Metazoa</taxon>
        <taxon>Ecdysozoa</taxon>
        <taxon>Nematoda</taxon>
        <taxon>Chromadorea</taxon>
        <taxon>Rhabditida</taxon>
        <taxon>Tylenchina</taxon>
        <taxon>Panagrolaimomorpha</taxon>
        <taxon>Panagrolaimoidea</taxon>
        <taxon>Panagrolaimidae</taxon>
        <taxon>Panagrolaimus</taxon>
    </lineage>
</organism>
<dbReference type="AlphaFoldDB" id="A0A914PYD2"/>
<protein>
    <submittedName>
        <fullName evidence="3">Uncharacterized protein</fullName>
    </submittedName>
</protein>
<evidence type="ECO:0000313" key="2">
    <source>
        <dbReference type="Proteomes" id="UP000887578"/>
    </source>
</evidence>
<keyword evidence="2" id="KW-1185">Reference proteome</keyword>
<feature type="compositionally biased region" description="Basic and acidic residues" evidence="1">
    <location>
        <begin position="332"/>
        <end position="345"/>
    </location>
</feature>
<feature type="compositionally biased region" description="Low complexity" evidence="1">
    <location>
        <begin position="283"/>
        <end position="300"/>
    </location>
</feature>
<name>A0A914PYD2_9BILA</name>
<dbReference type="WBParaSite" id="PDA_v2.g21448.t1">
    <property type="protein sequence ID" value="PDA_v2.g21448.t1"/>
    <property type="gene ID" value="PDA_v2.g21448"/>
</dbReference>
<feature type="region of interest" description="Disordered" evidence="1">
    <location>
        <begin position="280"/>
        <end position="365"/>
    </location>
</feature>
<sequence length="365" mass="42915">MTANNYDAISVEIINKCDWKNEKMIAAIVELMLNKAFDESMIIAGLYVNLFLALNYAEEASEADNFKHHFHREIIQTLQRFFEEIISKNFNGNISDEDLKYRMIGIFKVISLLFKVSMINFKFIEDCMAIFIYGAKNHRIELMIEYAAILIKLIRPILVQRKEDTSKMDGYIDQLGKFKDAFSNRIKIMIVDLTSLTAKLPQSNFENPENRRIGIDRATMTSSVPLANGYKSTFHSDDRNRDHIHVENINPSWARNSPHYNQRESTFNRSVNEPQINNRQPLQSQSTFSTHHHQQQQQPTHVHDPPVYREPPLDPVRRPCPPMQPYPHGQRVYREPFSHQHEHHPQGSYHPPRPRRHRNEFEAYY</sequence>
<dbReference type="Gene3D" id="1.25.40.180">
    <property type="match status" value="1"/>
</dbReference>
<dbReference type="Proteomes" id="UP000887578">
    <property type="component" value="Unplaced"/>
</dbReference>
<evidence type="ECO:0000256" key="1">
    <source>
        <dbReference type="SAM" id="MobiDB-lite"/>
    </source>
</evidence>
<feature type="compositionally biased region" description="Basic and acidic residues" evidence="1">
    <location>
        <begin position="301"/>
        <end position="317"/>
    </location>
</feature>
<proteinExistence type="predicted"/>
<dbReference type="SUPFAM" id="SSF48371">
    <property type="entry name" value="ARM repeat"/>
    <property type="match status" value="1"/>
</dbReference>
<accession>A0A914PYD2</accession>